<feature type="domain" description="Tyrosinase copper-binding" evidence="8">
    <location>
        <begin position="1739"/>
        <end position="1756"/>
    </location>
</feature>
<dbReference type="Gene3D" id="2.60.40.2570">
    <property type="match status" value="1"/>
</dbReference>
<dbReference type="InterPro" id="IPR028999">
    <property type="entry name" value="Beta-sandwich_Haemocyanin"/>
</dbReference>
<comment type="function">
    <text evidence="1">Hemocyanins are copper-containing oxygen carriers occurring freely dissolved in the hemolymph of many mollusks and arthropods.</text>
</comment>
<dbReference type="InterPro" id="IPR008922">
    <property type="entry name" value="Di-copper_centre_dom_sf"/>
</dbReference>
<feature type="domain" description="Tyrosinase copper-binding" evidence="9">
    <location>
        <begin position="1885"/>
        <end position="1896"/>
    </location>
</feature>
<dbReference type="PRINTS" id="PR00092">
    <property type="entry name" value="TYROSINASE"/>
</dbReference>
<feature type="chain" id="PRO_5003771229" evidence="7">
    <location>
        <begin position="20"/>
        <end position="3408"/>
    </location>
</feature>
<evidence type="ECO:0000313" key="10">
    <source>
        <dbReference type="EMBL" id="CAH10286.1"/>
    </source>
</evidence>
<feature type="domain" description="Tyrosinase copper-binding" evidence="8">
    <location>
        <begin position="2974"/>
        <end position="2991"/>
    </location>
</feature>
<keyword evidence="2" id="KW-0813">Transport</keyword>
<name>J3JRX6_9BIVA</name>
<dbReference type="Pfam" id="PF00264">
    <property type="entry name" value="Tyrosinase"/>
    <property type="match status" value="8"/>
</dbReference>
<organism evidence="10">
    <name type="scientific">Nucula nucleus</name>
    <dbReference type="NCBI Taxonomy" id="47129"/>
    <lineage>
        <taxon>Eukaryota</taxon>
        <taxon>Metazoa</taxon>
        <taxon>Spiralia</taxon>
        <taxon>Lophotrochozoa</taxon>
        <taxon>Mollusca</taxon>
        <taxon>Bivalvia</taxon>
        <taxon>Protobranchia</taxon>
        <taxon>Nuculida</taxon>
        <taxon>Nuculidae</taxon>
        <taxon>Nucula</taxon>
    </lineage>
</organism>
<keyword evidence="5" id="KW-0186">Copper</keyword>
<keyword evidence="4" id="KW-0479">Metal-binding</keyword>
<feature type="domain" description="Tyrosinase copper-binding" evidence="9">
    <location>
        <begin position="2702"/>
        <end position="2713"/>
    </location>
</feature>
<feature type="domain" description="Tyrosinase copper-binding" evidence="8">
    <location>
        <begin position="2151"/>
        <end position="2169"/>
    </location>
</feature>
<feature type="domain" description="Tyrosinase copper-binding" evidence="9">
    <location>
        <begin position="2297"/>
        <end position="2308"/>
    </location>
</feature>
<dbReference type="InterPro" id="IPR002227">
    <property type="entry name" value="Tyrosinase_Cu-bd"/>
</dbReference>
<evidence type="ECO:0000256" key="5">
    <source>
        <dbReference type="ARBA" id="ARBA00023008"/>
    </source>
</evidence>
<dbReference type="PROSITE" id="PS00498">
    <property type="entry name" value="TYROSINASE_2"/>
    <property type="match status" value="8"/>
</dbReference>
<feature type="domain" description="Tyrosinase copper-binding" evidence="9">
    <location>
        <begin position="1462"/>
        <end position="1473"/>
    </location>
</feature>
<keyword evidence="6" id="KW-1015">Disulfide bond</keyword>
<feature type="domain" description="Tyrosinase copper-binding" evidence="9">
    <location>
        <begin position="3108"/>
        <end position="3119"/>
    </location>
</feature>
<feature type="domain" description="Tyrosinase copper-binding" evidence="8">
    <location>
        <begin position="2569"/>
        <end position="2586"/>
    </location>
</feature>
<evidence type="ECO:0000256" key="7">
    <source>
        <dbReference type="SAM" id="SignalP"/>
    </source>
</evidence>
<dbReference type="PROSITE" id="PS00497">
    <property type="entry name" value="TYROSINASE_1"/>
    <property type="match status" value="7"/>
</dbReference>
<dbReference type="EMBL" id="AJ786639">
    <property type="protein sequence ID" value="CAH10286.1"/>
    <property type="molecule type" value="mRNA"/>
</dbReference>
<dbReference type="SUPFAM" id="SSF48056">
    <property type="entry name" value="Di-copper centre-containing domain"/>
    <property type="match status" value="8"/>
</dbReference>
<dbReference type="SUPFAM" id="SSF81277">
    <property type="entry name" value="C-terminal domain of mollusc hemocyanin"/>
    <property type="match status" value="8"/>
</dbReference>
<evidence type="ECO:0000256" key="2">
    <source>
        <dbReference type="ARBA" id="ARBA00022448"/>
    </source>
</evidence>
<sequence>MRLPLIFLALGIQVCIVHPLLVRKDVDSLTTAEVLALQEALKEVQEDTGPTGYQAIAAYHGYPGDLCAHDGHKMACCIHGMPTFPQWHRLFTTQMEQALRQKGLGIGVPYWDWTQTVSALPTLVRDPIYINSAGGKALKNYWHKGVIKDAGTTDRAIDDRLFEQPETGHYTNAMEKVLLALEQEDYCKFEIQFEVAHNDIHYLVGGRYGKSMSSLEYTSYDPIFFLHHSNVDRIFAIWQALQKKRGLPWDHSNCGLEMFRTPLEPFGRDSNPFEVTKSHSKGADAFDYQNLGYQYHDLTLNGMSVDDLYTLLNERKTHERAFASFRLYGFGGSANVRVQVCNRDDDEHSPDRCHFAGDVSVLGGPTEMPWAFHQPYLFDITDTFHKHGIDFHQNFYIKTELYAVNGSALPSDALVSGTGVHQPPAGYLDPKPAPVDRTGLAVRKNLDRLTDEEVDSLRKAMARLQSDKSVDGYDAIAEYHGLPARCPRPDAAERVACCVHGMPTFPHWHRLYMVQLEDALVDRGSTIGLPYWDWTKPLIGLPDLISNKMYKDPQTGANTDNPFHHGSVAFEGHVTDRDPDSRLFEDPSYGDHTALFDGMLLALEQEDFCDFEVQFEVTHNNLHAWVGGSAKYSMSSLHYTAFDPVFYLHHSNVDRLWAMWQALQQYRGKPYKAHCATTYTYYPLKPFAFKSPLNNNEKTQKHAVPTNVYDYESELGYSFDSLEFGGMGIQELDHYIQERKATDRVFVGFLLEGFQKSANVDFFIERSGQDKFKAGTIAVLGGSAEMKWRFDRVYKHEITESLTTLGLTKDSDFSISVTLTDVDGTELDASVLHDPTIIFEPSHAAEDRPTDFRVVRKNADRLTETETDSLVHALKKLQEDTGAGGFAQMGAFHGLPNWCQVGDEKVACCAHGMAVFPHWHRLLVVQFEAGLHKYGYKGGVPYWDWSSPMDSLPTLANAATYTHPEDGSSIPNPFYSFDVVEGGVSHTTSRAPRQELFENPGFGKHTKVAKQVMLAFEQEDFCSFETQFEIAHNFIHAYVGGKDEYSMASLRYTAFDPIFYLHHSNTDRIWAMWQALQKYRGKPYNRANCALDSMRAHLKPFAMPSSVNPYPITRDNSIPFGAFDYKSNFHYSYDNLEFNGLSIPQLSRELESRKSLYRVFAGFMLHGIKDTVLVKFYICLSNGDCSNYAGEFLFLGDPAEMPWTYNHLYKYEITDVLDSLHLHHEDRYSIKYEVYDLNNQNTGTQPYPEPTILHEPSSGAGVDHEYEEVVTTASHIRKDINNLNPGEIESLRAAFGQIRNDGTYAKIAQAHGKPGLCNGKGCCVHGMATFPHWHRLYEVQVENALLEHGSAVAVPYWDWTEPIKSLPHLLSDPTFFNSRSHEFDVNPFFSGDIPGENSDTSRDPQPRLFNNDYFYDNMLLAFEQTSFCDFEIQMELVHNALHSWIGGRAHYSLSSLDYTAFDPAFFIHHANVDRLWAIWQELQRYRKLPYNKADCSINLMRKPLYPFAGDENKDTLTKKNSHPQDVFDYRNNLHYKYDNLEFHHMSIPELEATLDARKSRDRVFAGFLLHNIGTSADVEIYICVPKGDGYKDCNNYAGVFSVLGGEVEMPFVFDRLYKYDITPTIHSLGLNPDASDFDLKVAIHGVNGAILSSDALPRPTILLQPGRGAAAPHHGGSDVTVRKEINTLTPLEVDSLMKAMRRLQEDSSPNGYQGIASFHAVPPLCPSPAAANRFACCVHGMATFPQWHRLHVVQMEQALKDHGATVGLPYWDWTRPMTSLPDFFNDGQYTDARTGVTFDNPFHHADINFEGAGVHTRRSPNEQRLFEDPSLGYNTWLFENVILALEQDNYCDFEVQFEVMHNAIHAWIGGGELRSMGHLHYASYDPIFYIHHSTTDRIFAMWQALQNHRGLDGEHPNCALEVMKEKLKPFSFGKPYNLNPVTAEYSKPGDTFDFKNHFHYDFDKLEIGGMSAAQLDTFIQERKERDRVFAGFLLAGFKMSATVKFQVCKEDGTCQAGGSFEVLGGTLEMPWRFDRLYKYEITDVLDKMDIRYDDPFHFEWTVTPTMPGDTIDSNPISEPSVIFVPAIVDHNEDKFAHNQVRRNINELDEADVRSLSSALTDLMADEDKDGFQAIARFHGMPVQCGDVACCHHGMPTFPHWHRLITVQFEMALQRHGSSSGLPYWDWTEKMDALPHLLTEPEYYDAWTDKVVPNPFARGYIESEDTYTVRDVRNEFKLFDNAPDAKHSILFNSVMYALEQEDFCDFEVQFEVIHNAIHFLIGGFQTYALSSLHYSSYDPLFYIHHANVDRIWAVWQELQKARGMPHNSANCALNLMSEPMHPFDMGININKVTKRHATPSTVFDFEDFGYTYDSFKIGGLSLSEIQEEIDNRRNHDRVFAGFLLSGIKTSALVHFHLCKSDDDCIKAGEFGVLGGEFEMPWAFDRLYKYEITSAVKEAGLNPNDVFNAEAPFHLKLEITKVDGTQIPSSELHKPTIIYEPAHGHESSVGVASHAGRGVRKNVNTLTPSEIDNLKDAMRAVQADKGVNGYQSIAAYHGLPAQCGDYACCLHGMPTFPHWHRLYVKQMEDALAAHGAEVGMPYWDWTAAFTKLPALVTDPNDNPWVHAHIEYLNEVTTRAPRPQLFKDPEHNEGSFFYRQMLLAFEQTDYCDFEVQFEMTHNAIHSWTGSASPYGLSSLDFTSYDPLFYVHHSNTDRLWAMWQALQRFRGKPYNTAYCALEQLKKPIRPFSDASNPNPVTRAHARALRSFNYEALNYQYDTLSFNGMSIPELDDLVHERQEKDRIFAAFSLEGIKKTCDVKFDVCKSDGECKFAGTFAILGSEYEMHWRYDRAFRYDITDTMEELHLKPESEFTIKLHLVQADGTELSSDLVDSPEVIFVPGSATHEHHTVHEDHRDVLLRKNINSLSLEEARSLRDALYKLQNDQTENGFEHIAGFHGEPNVCPEDSESKYACCAHGMPIFPHWHRLLTVQFERGLVDNGALIGLPYWDWTVPSKALPSLFAEESNNPFYKYHIGFANTDTEGDVQDFLFNQPSFYGKYNYLYYLALTTLEEDNYCDFEVQFEVLHNAMHCFIGGTGAHSMNTLDYSAFDPFFIIHHSSIDRIWIIWNELQKLRHKSFSYAECTKHHLDRPLHPFNYASVNHNELTRTHSMPNQAADQSAFGYWYDNLDMNHHTVAELAEEINSLRNSERVFAGFVLHGFGASATRKVFVNDHYAGTFNVLGDRKEMPWAYERLFKYDITEVLRENNLNAGHNDITFRCEVTALDGTTALDPNTLSDPVLVLRPARVNYDVIIFQMAPTNHNPPAKVIVKKGTKLQYHPHAAIVQMGLSDAVAELGSYTSWSKCIVPPFGYRRYQFNTVYSLSPGNYYFSAPTVEMCKQNRKLILAVEEE</sequence>
<evidence type="ECO:0000256" key="3">
    <source>
        <dbReference type="ARBA" id="ARBA00022621"/>
    </source>
</evidence>
<dbReference type="GO" id="GO:0016491">
    <property type="term" value="F:oxidoreductase activity"/>
    <property type="evidence" value="ECO:0007669"/>
    <property type="project" value="InterPro"/>
</dbReference>
<evidence type="ECO:0000256" key="6">
    <source>
        <dbReference type="ARBA" id="ARBA00023157"/>
    </source>
</evidence>
<keyword evidence="3" id="KW-0561">Oxygen transport</keyword>
<evidence type="ECO:0000259" key="8">
    <source>
        <dbReference type="PROSITE" id="PS00497"/>
    </source>
</evidence>
<gene>
    <name evidence="10" type="primary">h1</name>
</gene>
<feature type="signal peptide" evidence="7">
    <location>
        <begin position="1"/>
        <end position="19"/>
    </location>
</feature>
<reference evidence="10" key="1">
    <citation type="journal article" date="2007" name="J. Mol. Evol.">
        <title>The first complete cDNA sequence of the hemocyanin from a bivalve, the protobranch Nucula nucleus.</title>
        <authorList>
            <person name="Bergmann S."/>
            <person name="Markl J."/>
            <person name="Lieb B."/>
        </authorList>
    </citation>
    <scope>NUCLEOTIDE SEQUENCE</scope>
</reference>
<evidence type="ECO:0000256" key="1">
    <source>
        <dbReference type="ARBA" id="ARBA00002958"/>
    </source>
</evidence>
<dbReference type="Gene3D" id="1.10.1280.10">
    <property type="entry name" value="Di-copper center containing domain from catechol oxidase"/>
    <property type="match status" value="8"/>
</dbReference>
<feature type="domain" description="Tyrosinase copper-binding" evidence="8">
    <location>
        <begin position="911"/>
        <end position="928"/>
    </location>
</feature>
<feature type="domain" description="Tyrosinase copper-binding" evidence="9">
    <location>
        <begin position="643"/>
        <end position="654"/>
    </location>
</feature>
<evidence type="ECO:0000256" key="4">
    <source>
        <dbReference type="ARBA" id="ARBA00022723"/>
    </source>
</evidence>
<feature type="domain" description="Tyrosinase copper-binding" evidence="9">
    <location>
        <begin position="1056"/>
        <end position="1067"/>
    </location>
</feature>
<protein>
    <submittedName>
        <fullName evidence="10">Hemocyanin isoform 1</fullName>
    </submittedName>
</protein>
<dbReference type="PANTHER" id="PTHR11474">
    <property type="entry name" value="TYROSINASE FAMILY MEMBER"/>
    <property type="match status" value="1"/>
</dbReference>
<dbReference type="GO" id="GO:0046872">
    <property type="term" value="F:metal ion binding"/>
    <property type="evidence" value="ECO:0007669"/>
    <property type="project" value="UniProtKB-KW"/>
</dbReference>
<dbReference type="InterPro" id="IPR050316">
    <property type="entry name" value="Tyrosinase/Hemocyanin"/>
</dbReference>
<dbReference type="InterPro" id="IPR036848">
    <property type="entry name" value="Haemocyanin_C_sf"/>
</dbReference>
<proteinExistence type="evidence at transcript level"/>
<accession>J3JRX6</accession>
<dbReference type="Pfam" id="PF14830">
    <property type="entry name" value="Haemocyan_bet_s"/>
    <property type="match status" value="8"/>
</dbReference>
<feature type="domain" description="Tyrosinase copper-binding" evidence="9">
    <location>
        <begin position="221"/>
        <end position="232"/>
    </location>
</feature>
<keyword evidence="7" id="KW-0732">Signal</keyword>
<dbReference type="Gene3D" id="2.60.310.10">
    <property type="entry name" value="Haemocyanin C-terminal domain"/>
    <property type="match status" value="8"/>
</dbReference>
<dbReference type="GO" id="GO:0005344">
    <property type="term" value="F:oxygen carrier activity"/>
    <property type="evidence" value="ECO:0007669"/>
    <property type="project" value="UniProtKB-KW"/>
</dbReference>
<feature type="domain" description="Tyrosinase copper-binding" evidence="8">
    <location>
        <begin position="500"/>
        <end position="517"/>
    </location>
</feature>
<evidence type="ECO:0000259" key="9">
    <source>
        <dbReference type="PROSITE" id="PS00498"/>
    </source>
</evidence>
<feature type="domain" description="Tyrosinase copper-binding" evidence="8">
    <location>
        <begin position="79"/>
        <end position="96"/>
    </location>
</feature>